<feature type="compositionally biased region" description="Polar residues" evidence="1">
    <location>
        <begin position="143"/>
        <end position="155"/>
    </location>
</feature>
<evidence type="ECO:0000313" key="2">
    <source>
        <dbReference type="EMBL" id="KAK6987628.1"/>
    </source>
</evidence>
<reference evidence="3 4" key="1">
    <citation type="journal article" date="2024" name="J Genomics">
        <title>Draft genome sequencing and assembly of Favolaschia claudopus CIRM-BRFM 2984 isolated from oak limbs.</title>
        <authorList>
            <person name="Navarro D."/>
            <person name="Drula E."/>
            <person name="Chaduli D."/>
            <person name="Cazenave R."/>
            <person name="Ahrendt S."/>
            <person name="Wang J."/>
            <person name="Lipzen A."/>
            <person name="Daum C."/>
            <person name="Barry K."/>
            <person name="Grigoriev I.V."/>
            <person name="Favel A."/>
            <person name="Rosso M.N."/>
            <person name="Martin F."/>
        </authorList>
    </citation>
    <scope>NUCLEOTIDE SEQUENCE [LARGE SCALE GENOMIC DNA]</scope>
    <source>
        <strain evidence="3 4">CIRM-BRFM 2984</strain>
    </source>
</reference>
<evidence type="ECO:0000313" key="3">
    <source>
        <dbReference type="EMBL" id="KAK7027122.1"/>
    </source>
</evidence>
<evidence type="ECO:0000256" key="1">
    <source>
        <dbReference type="SAM" id="MobiDB-lite"/>
    </source>
</evidence>
<protein>
    <submittedName>
        <fullName evidence="3">Uncharacterized protein</fullName>
    </submittedName>
</protein>
<keyword evidence="4" id="KW-1185">Reference proteome</keyword>
<dbReference type="AlphaFoldDB" id="A0AAW0BMI0"/>
<proteinExistence type="predicted"/>
<dbReference type="EMBL" id="JAWWNJ010000030">
    <property type="protein sequence ID" value="KAK7027122.1"/>
    <property type="molecule type" value="Genomic_DNA"/>
</dbReference>
<dbReference type="EMBL" id="JAWWNJ010000130">
    <property type="protein sequence ID" value="KAK6987628.1"/>
    <property type="molecule type" value="Genomic_DNA"/>
</dbReference>
<name>A0AAW0BMI0_9AGAR</name>
<organism evidence="3 4">
    <name type="scientific">Favolaschia claudopus</name>
    <dbReference type="NCBI Taxonomy" id="2862362"/>
    <lineage>
        <taxon>Eukaryota</taxon>
        <taxon>Fungi</taxon>
        <taxon>Dikarya</taxon>
        <taxon>Basidiomycota</taxon>
        <taxon>Agaricomycotina</taxon>
        <taxon>Agaricomycetes</taxon>
        <taxon>Agaricomycetidae</taxon>
        <taxon>Agaricales</taxon>
        <taxon>Marasmiineae</taxon>
        <taxon>Mycenaceae</taxon>
        <taxon>Favolaschia</taxon>
    </lineage>
</organism>
<sequence>MSLSGRILARPGEPAEKWVSSVSIGSCSHIRSSWRGLALRVEHLPSTRRCVRRIYAVIVNAAVASFTATSRRRDQPPLRALVDTDTLHPSRDVEAWLDDSTARLLRQDIPAPSTCALSQEARHARRLRRRSPALPSLGGANAPLSTLRQTLSGNE</sequence>
<dbReference type="Proteomes" id="UP001362999">
    <property type="component" value="Unassembled WGS sequence"/>
</dbReference>
<comment type="caution">
    <text evidence="3">The sequence shown here is derived from an EMBL/GenBank/DDBJ whole genome shotgun (WGS) entry which is preliminary data.</text>
</comment>
<accession>A0AAW0BMI0</accession>
<evidence type="ECO:0000313" key="4">
    <source>
        <dbReference type="Proteomes" id="UP001362999"/>
    </source>
</evidence>
<gene>
    <name evidence="3" type="ORF">R3P38DRAFT_3191432</name>
    <name evidence="2" type="ORF">R3P38DRAFT_3230349</name>
</gene>
<feature type="region of interest" description="Disordered" evidence="1">
    <location>
        <begin position="127"/>
        <end position="155"/>
    </location>
</feature>